<keyword evidence="3" id="KW-1185">Reference proteome</keyword>
<dbReference type="AlphaFoldDB" id="A0A217EE81"/>
<evidence type="ECO:0000256" key="1">
    <source>
        <dbReference type="SAM" id="MobiDB-lite"/>
    </source>
</evidence>
<gene>
    <name evidence="2" type="ORF">SAMN05444584_0728</name>
</gene>
<evidence type="ECO:0000313" key="3">
    <source>
        <dbReference type="Proteomes" id="UP000243463"/>
    </source>
</evidence>
<dbReference type="Proteomes" id="UP000243463">
    <property type="component" value="Unassembled WGS sequence"/>
</dbReference>
<dbReference type="RefSeq" id="WP_088822825.1">
    <property type="nucleotide sequence ID" value="NZ_FZLN01000001.1"/>
</dbReference>
<protein>
    <submittedName>
        <fullName evidence="2">Uncharacterized protein</fullName>
    </submittedName>
</protein>
<name>A0A217EE81_9GAMM</name>
<organism evidence="2 3">
    <name type="scientific">Acinetobacter apis</name>
    <dbReference type="NCBI Taxonomy" id="1229165"/>
    <lineage>
        <taxon>Bacteria</taxon>
        <taxon>Pseudomonadati</taxon>
        <taxon>Pseudomonadota</taxon>
        <taxon>Gammaproteobacteria</taxon>
        <taxon>Moraxellales</taxon>
        <taxon>Moraxellaceae</taxon>
        <taxon>Acinetobacter</taxon>
    </lineage>
</organism>
<feature type="region of interest" description="Disordered" evidence="1">
    <location>
        <begin position="1"/>
        <end position="60"/>
    </location>
</feature>
<proteinExistence type="predicted"/>
<accession>A0A217EE81</accession>
<feature type="compositionally biased region" description="Polar residues" evidence="1">
    <location>
        <begin position="9"/>
        <end position="25"/>
    </location>
</feature>
<sequence length="75" mass="8199">MGCSKLEESAQSQQETIAKEPSQSDLAKAQDELIKSNPSLAPATNNLTPEQAKQAAQKTYDNPLNEKLSLMMHLN</sequence>
<evidence type="ECO:0000313" key="2">
    <source>
        <dbReference type="EMBL" id="SNQ28801.1"/>
    </source>
</evidence>
<dbReference type="EMBL" id="FZLN01000001">
    <property type="protein sequence ID" value="SNQ28801.1"/>
    <property type="molecule type" value="Genomic_DNA"/>
</dbReference>
<feature type="compositionally biased region" description="Polar residues" evidence="1">
    <location>
        <begin position="36"/>
        <end position="60"/>
    </location>
</feature>
<reference evidence="3" key="1">
    <citation type="submission" date="2017-06" db="EMBL/GenBank/DDBJ databases">
        <authorList>
            <person name="Varghese N."/>
            <person name="Submissions S."/>
        </authorList>
    </citation>
    <scope>NUCLEOTIDE SEQUENCE [LARGE SCALE GENOMIC DNA]</scope>
    <source>
        <strain evidence="3">ANC 5114</strain>
    </source>
</reference>